<accession>A0A936ZIN1</accession>
<dbReference type="EMBL" id="JAEQMY010000112">
    <property type="protein sequence ID" value="MBL0407779.1"/>
    <property type="molecule type" value="Genomic_DNA"/>
</dbReference>
<name>A0A936ZIN1_9HYPH</name>
<evidence type="ECO:0000313" key="3">
    <source>
        <dbReference type="Proteomes" id="UP000605848"/>
    </source>
</evidence>
<gene>
    <name evidence="2" type="ORF">JKG68_28130</name>
</gene>
<sequence length="89" mass="10172">MSDPVSRPAHPEAEPLKSRPDRADSKALLLALIDTLIDIDVVYERECKADSQRSLNALAKSQSLKRLREQHQQRRQPFVQQLAALQERV</sequence>
<evidence type="ECO:0000256" key="1">
    <source>
        <dbReference type="SAM" id="MobiDB-lite"/>
    </source>
</evidence>
<proteinExistence type="predicted"/>
<comment type="caution">
    <text evidence="2">The sequence shown here is derived from an EMBL/GenBank/DDBJ whole genome shotgun (WGS) entry which is preliminary data.</text>
</comment>
<protein>
    <submittedName>
        <fullName evidence="2">Uncharacterized protein</fullName>
    </submittedName>
</protein>
<organism evidence="2 3">
    <name type="scientific">Microvirga aerilata</name>
    <dbReference type="NCBI Taxonomy" id="670292"/>
    <lineage>
        <taxon>Bacteria</taxon>
        <taxon>Pseudomonadati</taxon>
        <taxon>Pseudomonadota</taxon>
        <taxon>Alphaproteobacteria</taxon>
        <taxon>Hyphomicrobiales</taxon>
        <taxon>Methylobacteriaceae</taxon>
        <taxon>Microvirga</taxon>
    </lineage>
</organism>
<feature type="compositionally biased region" description="Basic and acidic residues" evidence="1">
    <location>
        <begin position="9"/>
        <end position="21"/>
    </location>
</feature>
<keyword evidence="3" id="KW-1185">Reference proteome</keyword>
<dbReference type="Proteomes" id="UP000605848">
    <property type="component" value="Unassembled WGS sequence"/>
</dbReference>
<dbReference type="RefSeq" id="WP_202065296.1">
    <property type="nucleotide sequence ID" value="NZ_JAEQMY010000112.1"/>
</dbReference>
<dbReference type="AlphaFoldDB" id="A0A936ZIN1"/>
<evidence type="ECO:0000313" key="2">
    <source>
        <dbReference type="EMBL" id="MBL0407779.1"/>
    </source>
</evidence>
<reference evidence="2" key="1">
    <citation type="submission" date="2021-01" db="EMBL/GenBank/DDBJ databases">
        <title>Microvirga sp.</title>
        <authorList>
            <person name="Kim M.K."/>
        </authorList>
    </citation>
    <scope>NUCLEOTIDE SEQUENCE</scope>
    <source>
        <strain evidence="2">5420S-16</strain>
    </source>
</reference>
<feature type="region of interest" description="Disordered" evidence="1">
    <location>
        <begin position="1"/>
        <end position="21"/>
    </location>
</feature>